<feature type="transmembrane region" description="Helical" evidence="8">
    <location>
        <begin position="34"/>
        <end position="53"/>
    </location>
</feature>
<dbReference type="GO" id="GO:0005886">
    <property type="term" value="C:plasma membrane"/>
    <property type="evidence" value="ECO:0007669"/>
    <property type="project" value="UniProtKB-SubCell"/>
</dbReference>
<evidence type="ECO:0000256" key="6">
    <source>
        <dbReference type="ARBA" id="ARBA00023136"/>
    </source>
</evidence>
<evidence type="ECO:0000256" key="2">
    <source>
        <dbReference type="ARBA" id="ARBA00022475"/>
    </source>
</evidence>
<dbReference type="RefSeq" id="WP_164455957.1">
    <property type="nucleotide sequence ID" value="NZ_JAAIJQ010000114.1"/>
</dbReference>
<keyword evidence="4 8" id="KW-0812">Transmembrane</keyword>
<feature type="region of interest" description="Disordered" evidence="7">
    <location>
        <begin position="1"/>
        <end position="24"/>
    </location>
</feature>
<dbReference type="Proteomes" id="UP000483379">
    <property type="component" value="Unassembled WGS sequence"/>
</dbReference>
<comment type="caution">
    <text evidence="10">The sequence shown here is derived from an EMBL/GenBank/DDBJ whole genome shotgun (WGS) entry which is preliminary data.</text>
</comment>
<keyword evidence="3" id="KW-0997">Cell inner membrane</keyword>
<reference evidence="10 11" key="1">
    <citation type="submission" date="2020-02" db="EMBL/GenBank/DDBJ databases">
        <title>Genome sequences of Thiorhodococcus mannitoliphagus and Thiorhodococcus minor, purple sulfur photosynthetic bacteria in the gammaproteobacterial family, Chromatiaceae.</title>
        <authorList>
            <person name="Aviles F.A."/>
            <person name="Meyer T.E."/>
            <person name="Kyndt J.A."/>
        </authorList>
    </citation>
    <scope>NUCLEOTIDE SEQUENCE [LARGE SCALE GENOMIC DNA]</scope>
    <source>
        <strain evidence="10 11">DSM 11518</strain>
    </source>
</reference>
<feature type="domain" description="Mce/MlaD" evidence="9">
    <location>
        <begin position="60"/>
        <end position="151"/>
    </location>
</feature>
<dbReference type="Pfam" id="PF02470">
    <property type="entry name" value="MlaD"/>
    <property type="match status" value="3"/>
</dbReference>
<organism evidence="10 11">
    <name type="scientific">Thiorhodococcus minor</name>
    <dbReference type="NCBI Taxonomy" id="57489"/>
    <lineage>
        <taxon>Bacteria</taxon>
        <taxon>Pseudomonadati</taxon>
        <taxon>Pseudomonadota</taxon>
        <taxon>Gammaproteobacteria</taxon>
        <taxon>Chromatiales</taxon>
        <taxon>Chromatiaceae</taxon>
        <taxon>Thiorhodococcus</taxon>
    </lineage>
</organism>
<evidence type="ECO:0000313" key="10">
    <source>
        <dbReference type="EMBL" id="NEV64826.1"/>
    </source>
</evidence>
<keyword evidence="6 8" id="KW-0472">Membrane</keyword>
<keyword evidence="11" id="KW-1185">Reference proteome</keyword>
<name>A0A6M0K4V9_9GAMM</name>
<evidence type="ECO:0000256" key="4">
    <source>
        <dbReference type="ARBA" id="ARBA00022692"/>
    </source>
</evidence>
<keyword evidence="2" id="KW-1003">Cell membrane</keyword>
<proteinExistence type="predicted"/>
<dbReference type="AlphaFoldDB" id="A0A6M0K4V9"/>
<keyword evidence="5 8" id="KW-1133">Transmembrane helix</keyword>
<evidence type="ECO:0000259" key="9">
    <source>
        <dbReference type="Pfam" id="PF02470"/>
    </source>
</evidence>
<sequence length="564" mass="60910">MSEPQMGQGVSPQGPADRPPESVPQAVVRRRSSLSLVWLIPLLAVAIGVWLAVKTLSEKGPTVTIEFKTASGLSAGQTKVKFKDVDVGQVTSIDVSEDLKSVIVTAELKHAFSDFLTENTRFWVERPRVTASGVSGLDTLLSGAYIALDPGTEGRAMRHFKGLEEPPAITTSEDGKQFVLRAPALGSLNIGSPVYYRQIQVGQVVGYSLDQDGKAVSIDIFVAAPHDVLVTARTRFWNASGIDFSISGSGVKVDTQSLLSILVGGVSFDTLDTLDLDPEADAAPKAFPLYETRDAAYAKTYSRKERYLLFFDGSVRGLSVGSPVLLKGIDIGRVLDVQLQFEEESLRFRIPVLVEVEPDRVAIAGGRRLPEDAHLIDRLVENGLRGQLKFDSLLTGELYVDLDFYDAAAPESVAMYSGYEVIPTIPTPLETWATKVTNVLDKIDAIPLDQIGKDLTETASGVNALVNSEALKGAIAELEAVLVQVNGLAATLNRDIAPELATTLKETSATLKNANAMISSNSPVTIEMQRMFKEISAAARSVRVMADYLERHPEALLQGKGRGR</sequence>
<gene>
    <name evidence="10" type="ORF">G3446_23650</name>
</gene>
<evidence type="ECO:0000256" key="7">
    <source>
        <dbReference type="SAM" id="MobiDB-lite"/>
    </source>
</evidence>
<dbReference type="InterPro" id="IPR051800">
    <property type="entry name" value="PqiA-PqiB_transport"/>
</dbReference>
<dbReference type="InterPro" id="IPR003399">
    <property type="entry name" value="Mce/MlaD"/>
</dbReference>
<dbReference type="EMBL" id="JAAIJQ010000114">
    <property type="protein sequence ID" value="NEV64826.1"/>
    <property type="molecule type" value="Genomic_DNA"/>
</dbReference>
<evidence type="ECO:0000256" key="5">
    <source>
        <dbReference type="ARBA" id="ARBA00022989"/>
    </source>
</evidence>
<evidence type="ECO:0000256" key="8">
    <source>
        <dbReference type="SAM" id="Phobius"/>
    </source>
</evidence>
<feature type="domain" description="Mce/MlaD" evidence="9">
    <location>
        <begin position="309"/>
        <end position="404"/>
    </location>
</feature>
<evidence type="ECO:0000313" key="11">
    <source>
        <dbReference type="Proteomes" id="UP000483379"/>
    </source>
</evidence>
<dbReference type="PANTHER" id="PTHR30462:SF0">
    <property type="entry name" value="INTERMEMBRANE TRANSPORT PROTEIN YEBT"/>
    <property type="match status" value="1"/>
</dbReference>
<dbReference type="PANTHER" id="PTHR30462">
    <property type="entry name" value="INTERMEMBRANE TRANSPORT PROTEIN PQIB-RELATED"/>
    <property type="match status" value="1"/>
</dbReference>
<evidence type="ECO:0000256" key="1">
    <source>
        <dbReference type="ARBA" id="ARBA00004533"/>
    </source>
</evidence>
<feature type="domain" description="Mce/MlaD" evidence="9">
    <location>
        <begin position="175"/>
        <end position="254"/>
    </location>
</feature>
<accession>A0A6M0K4V9</accession>
<comment type="subcellular location">
    <subcellularLocation>
        <location evidence="1">Cell inner membrane</location>
    </subcellularLocation>
</comment>
<evidence type="ECO:0000256" key="3">
    <source>
        <dbReference type="ARBA" id="ARBA00022519"/>
    </source>
</evidence>
<protein>
    <submittedName>
        <fullName evidence="10">MCE family protein</fullName>
    </submittedName>
</protein>